<sequence length="894" mass="99354">MEDRGTPINKRPVLGYRNLNLFKLFRLVHKLGGFDNIESGAVWKQVYQDLGIPVLNSAAGYNVKCAYKKYLYGFEEYCTSANVEFKMALPEKTPSKPSKEHEQEVKKQEEVELNIKETKVKNEENDVEITAVNKEVILTENENEKKENDKTSLGIKTCFQEPPNDQEKELRITITNDEANVECKEDTECKNLENQNSIPETEEREISKYDEWIKADKIVRPADKNVPKIKHRKKIKNKADKEEKYSPKAFKLRRSSKPPFHVGISPEMASKPDSAEAKTSELTPNKSLEIISILNGLQASESSDDSEQDDDQNAPNVYSNGKEDPQNEALTQDNNEVCLEEQISLSMSEEAVTLGDAITSKPVSKSPERPQKELTELSDDIDYDGDHASAKKKKEIKKEATDKIKRGKRRYCVSEECLKTGSPNSKDEKSNGKDILSMENSSNSSSDEDEVKNKLKLTPNKKYNGLDDKRKSLRTNAFYPGFSEVSEKRIKLLSTSDERLQNTRAKDRKDVWSSIQGQWPKKTLKELFSDSDTEAAASPPHASAEQATSEEHLQTLEEEDTSLSSSKVEKSLPVSTDAKPVEEKPAETNDKKVEFPSSGSNSVLNTPPTTPESPPSVTVADSSRHQSGISISETLAPSQEEVRSIKSETDSTIEVDSIVGELQDLQSEGNVSPTGFDASVSSSSSNQPEHIEKACTGQKRLKDSQGGGPSKKQKRSHKTSVVNNKKKNKSTNSSDSEELSAGESITKSHPAKSVSTGVKSQHTKAPARIQSPGKCGKNGEKDSDLKEQNSRLPKLYKWSFQLSDLENMTSAERIAILQEKLQEIRKHYMSLKSEVASIDRRRKRLKKKERESAATTSSSSSSPSSSTITAAVMLSLADPPVSNSSQNGMSVECR</sequence>
<feature type="compositionally biased region" description="Basic residues" evidence="5">
    <location>
        <begin position="711"/>
        <end position="729"/>
    </location>
</feature>
<dbReference type="GO" id="GO:0000976">
    <property type="term" value="F:transcription cis-regulatory region binding"/>
    <property type="evidence" value="ECO:0007669"/>
    <property type="project" value="TreeGrafter"/>
</dbReference>
<dbReference type="FunFam" id="1.10.150.60:FF:000003">
    <property type="entry name" value="AT-rich interactive domain-containing protein 4B"/>
    <property type="match status" value="1"/>
</dbReference>
<feature type="compositionally biased region" description="Polar residues" evidence="5">
    <location>
        <begin position="664"/>
        <end position="688"/>
    </location>
</feature>
<proteinExistence type="predicted"/>
<feature type="compositionally biased region" description="Basic and acidic residues" evidence="5">
    <location>
        <begin position="366"/>
        <end position="375"/>
    </location>
</feature>
<evidence type="ECO:0000313" key="7">
    <source>
        <dbReference type="EMBL" id="LAA62152.1"/>
    </source>
</evidence>
<dbReference type="Gene3D" id="1.10.150.60">
    <property type="entry name" value="ARID DNA-binding domain"/>
    <property type="match status" value="1"/>
</dbReference>
<feature type="compositionally biased region" description="Basic and acidic residues" evidence="5">
    <location>
        <begin position="640"/>
        <end position="649"/>
    </location>
</feature>
<evidence type="ECO:0000256" key="3">
    <source>
        <dbReference type="ARBA" id="ARBA00023242"/>
    </source>
</evidence>
<reference evidence="7" key="2">
    <citation type="submission" date="2017-11" db="EMBL/GenBank/DDBJ databases">
        <title>Coralsnake Venomics: Analyses of Venom Gland Transcriptomes and Proteomes of Six Brazilian Taxa.</title>
        <authorList>
            <person name="Aird S.D."/>
            <person name="Jorge da Silva N."/>
            <person name="Qiu L."/>
            <person name="Villar-Briones A."/>
            <person name="Aparecida-Saddi V."/>
            <person name="Campos-Telles M.P."/>
            <person name="Grau M."/>
            <person name="Mikheyev A.S."/>
        </authorList>
    </citation>
    <scope>NUCLEOTIDE SEQUENCE</scope>
    <source>
        <tissue evidence="7">Venom_gland</tissue>
    </source>
</reference>
<keyword evidence="4" id="KW-0175">Coiled coil</keyword>
<evidence type="ECO:0000256" key="1">
    <source>
        <dbReference type="ARBA" id="ARBA00023015"/>
    </source>
</evidence>
<evidence type="ECO:0000256" key="4">
    <source>
        <dbReference type="SAM" id="Coils"/>
    </source>
</evidence>
<feature type="region of interest" description="Disordered" evidence="5">
    <location>
        <begin position="355"/>
        <end position="470"/>
    </location>
</feature>
<dbReference type="InterPro" id="IPR051232">
    <property type="entry name" value="ARID/SWI1_ChromRemod"/>
</dbReference>
<feature type="compositionally biased region" description="Polar residues" evidence="5">
    <location>
        <begin position="625"/>
        <end position="637"/>
    </location>
</feature>
<feature type="compositionally biased region" description="Basic and acidic residues" evidence="5">
    <location>
        <begin position="777"/>
        <end position="789"/>
    </location>
</feature>
<dbReference type="SMART" id="SM01014">
    <property type="entry name" value="ARID"/>
    <property type="match status" value="1"/>
</dbReference>
<evidence type="ECO:0000259" key="6">
    <source>
        <dbReference type="PROSITE" id="PS51011"/>
    </source>
</evidence>
<dbReference type="PANTHER" id="PTHR13964">
    <property type="entry name" value="RBP-RELATED"/>
    <property type="match status" value="1"/>
</dbReference>
<feature type="compositionally biased region" description="Polar residues" evidence="5">
    <location>
        <begin position="743"/>
        <end position="760"/>
    </location>
</feature>
<dbReference type="PANTHER" id="PTHR13964:SF24">
    <property type="entry name" value="AT-RICH INTERACTIVE DOMAIN-CONTAINING PROTEIN 4B"/>
    <property type="match status" value="1"/>
</dbReference>
<evidence type="ECO:0000256" key="5">
    <source>
        <dbReference type="SAM" id="MobiDB-lite"/>
    </source>
</evidence>
<accession>A0A2D4GR00</accession>
<feature type="region of interest" description="Disordered" evidence="5">
    <location>
        <begin position="835"/>
        <end position="871"/>
    </location>
</feature>
<dbReference type="SUPFAM" id="SSF46774">
    <property type="entry name" value="ARID-like"/>
    <property type="match status" value="1"/>
</dbReference>
<protein>
    <recommendedName>
        <fullName evidence="6">ARID domain-containing protein</fullName>
    </recommendedName>
</protein>
<feature type="coiled-coil region" evidence="4">
    <location>
        <begin position="106"/>
        <end position="149"/>
    </location>
</feature>
<dbReference type="InterPro" id="IPR036431">
    <property type="entry name" value="ARID_dom_sf"/>
</dbReference>
<dbReference type="Pfam" id="PF01388">
    <property type="entry name" value="ARID"/>
    <property type="match status" value="1"/>
</dbReference>
<dbReference type="InterPro" id="IPR001606">
    <property type="entry name" value="ARID_dom"/>
</dbReference>
<organism evidence="7">
    <name type="scientific">Micrurus corallinus</name>
    <name type="common">Brazilian coral snake</name>
    <dbReference type="NCBI Taxonomy" id="54390"/>
    <lineage>
        <taxon>Eukaryota</taxon>
        <taxon>Metazoa</taxon>
        <taxon>Chordata</taxon>
        <taxon>Craniata</taxon>
        <taxon>Vertebrata</taxon>
        <taxon>Euteleostomi</taxon>
        <taxon>Lepidosauria</taxon>
        <taxon>Squamata</taxon>
        <taxon>Bifurcata</taxon>
        <taxon>Unidentata</taxon>
        <taxon>Episquamata</taxon>
        <taxon>Toxicofera</taxon>
        <taxon>Serpentes</taxon>
        <taxon>Colubroidea</taxon>
        <taxon>Elapidae</taxon>
        <taxon>Elapinae</taxon>
        <taxon>Micrurus</taxon>
    </lineage>
</organism>
<evidence type="ECO:0000256" key="2">
    <source>
        <dbReference type="ARBA" id="ARBA00023163"/>
    </source>
</evidence>
<feature type="compositionally biased region" description="Low complexity" evidence="5">
    <location>
        <begin position="534"/>
        <end position="547"/>
    </location>
</feature>
<keyword evidence="3" id="KW-0539">Nucleus</keyword>
<feature type="region of interest" description="Disordered" evidence="5">
    <location>
        <begin position="223"/>
        <end position="336"/>
    </location>
</feature>
<feature type="compositionally biased region" description="Low complexity" evidence="5">
    <location>
        <begin position="853"/>
        <end position="871"/>
    </location>
</feature>
<feature type="compositionally biased region" description="Basic residues" evidence="5">
    <location>
        <begin position="227"/>
        <end position="236"/>
    </location>
</feature>
<keyword evidence="1" id="KW-0805">Transcription regulation</keyword>
<feature type="region of interest" description="Disordered" evidence="5">
    <location>
        <begin position="490"/>
        <end position="790"/>
    </location>
</feature>
<feature type="compositionally biased region" description="Basic and acidic residues" evidence="5">
    <location>
        <begin position="237"/>
        <end position="246"/>
    </location>
</feature>
<feature type="compositionally biased region" description="Basic and acidic residues" evidence="5">
    <location>
        <begin position="579"/>
        <end position="594"/>
    </location>
</feature>
<dbReference type="AlphaFoldDB" id="A0A2D4GR00"/>
<dbReference type="PROSITE" id="PS51011">
    <property type="entry name" value="ARID"/>
    <property type="match status" value="1"/>
</dbReference>
<name>A0A2D4GR00_MICCO</name>
<reference evidence="7" key="1">
    <citation type="submission" date="2017-07" db="EMBL/GenBank/DDBJ databases">
        <authorList>
            <person name="Mikheyev A."/>
            <person name="Grau M."/>
        </authorList>
    </citation>
    <scope>NUCLEOTIDE SEQUENCE</scope>
    <source>
        <tissue evidence="7">Venom_gland</tissue>
    </source>
</reference>
<keyword evidence="2" id="KW-0804">Transcription</keyword>
<dbReference type="EMBL" id="IACJ01144982">
    <property type="protein sequence ID" value="LAA62152.1"/>
    <property type="molecule type" value="Transcribed_RNA"/>
</dbReference>
<dbReference type="GO" id="GO:0006357">
    <property type="term" value="P:regulation of transcription by RNA polymerase II"/>
    <property type="evidence" value="ECO:0007669"/>
    <property type="project" value="TreeGrafter"/>
</dbReference>
<dbReference type="GO" id="GO:0005634">
    <property type="term" value="C:nucleus"/>
    <property type="evidence" value="ECO:0007669"/>
    <property type="project" value="TreeGrafter"/>
</dbReference>
<feature type="compositionally biased region" description="Acidic residues" evidence="5">
    <location>
        <begin position="302"/>
        <end position="312"/>
    </location>
</feature>
<dbReference type="SMART" id="SM00501">
    <property type="entry name" value="BRIGHT"/>
    <property type="match status" value="1"/>
</dbReference>
<feature type="domain" description="ARID" evidence="6">
    <location>
        <begin position="1"/>
        <end position="79"/>
    </location>
</feature>
<feature type="compositionally biased region" description="Basic and acidic residues" evidence="5">
    <location>
        <begin position="490"/>
        <end position="511"/>
    </location>
</feature>